<dbReference type="InterPro" id="IPR027417">
    <property type="entry name" value="P-loop_NTPase"/>
</dbReference>
<reference evidence="3 4" key="1">
    <citation type="submission" date="2021-03" db="EMBL/GenBank/DDBJ databases">
        <title>The complete genome sequence of Acetobacter suratthaniensis TBRC 1719.</title>
        <authorList>
            <person name="Charoenyingcharoen P."/>
            <person name="Yukphan P."/>
        </authorList>
    </citation>
    <scope>NUCLEOTIDE SEQUENCE [LARGE SCALE GENOMIC DNA]</scope>
    <source>
        <strain evidence="3 4">TBRC 1719</strain>
    </source>
</reference>
<evidence type="ECO:0000256" key="1">
    <source>
        <dbReference type="ARBA" id="ARBA00022679"/>
    </source>
</evidence>
<comment type="caution">
    <text evidence="3">The sequence shown here is derived from an EMBL/GenBank/DDBJ whole genome shotgun (WGS) entry which is preliminary data.</text>
</comment>
<keyword evidence="2" id="KW-0802">TPR repeat</keyword>
<dbReference type="Proteomes" id="UP000664399">
    <property type="component" value="Unassembled WGS sequence"/>
</dbReference>
<evidence type="ECO:0000256" key="2">
    <source>
        <dbReference type="PROSITE-ProRule" id="PRU00339"/>
    </source>
</evidence>
<accession>A0ABS3LKA1</accession>
<dbReference type="PROSITE" id="PS50005">
    <property type="entry name" value="TPR"/>
    <property type="match status" value="2"/>
</dbReference>
<dbReference type="EMBL" id="JAFVMG010000004">
    <property type="protein sequence ID" value="MBO1328044.1"/>
    <property type="molecule type" value="Genomic_DNA"/>
</dbReference>
<dbReference type="InterPro" id="IPR026634">
    <property type="entry name" value="TPST-like"/>
</dbReference>
<dbReference type="PANTHER" id="PTHR12788:SF10">
    <property type="entry name" value="PROTEIN-TYROSINE SULFOTRANSFERASE"/>
    <property type="match status" value="1"/>
</dbReference>
<feature type="repeat" description="TPR" evidence="2">
    <location>
        <begin position="89"/>
        <end position="122"/>
    </location>
</feature>
<dbReference type="PANTHER" id="PTHR12788">
    <property type="entry name" value="PROTEIN-TYROSINE SULFOTRANSFERASE 2"/>
    <property type="match status" value="1"/>
</dbReference>
<organism evidence="3 4">
    <name type="scientific">Acetobacter suratthaniensis</name>
    <dbReference type="NCBI Taxonomy" id="1502841"/>
    <lineage>
        <taxon>Bacteria</taxon>
        <taxon>Pseudomonadati</taxon>
        <taxon>Pseudomonadota</taxon>
        <taxon>Alphaproteobacteria</taxon>
        <taxon>Acetobacterales</taxon>
        <taxon>Acetobacteraceae</taxon>
        <taxon>Acetobacter</taxon>
    </lineage>
</organism>
<evidence type="ECO:0000313" key="3">
    <source>
        <dbReference type="EMBL" id="MBO1328044.1"/>
    </source>
</evidence>
<dbReference type="Pfam" id="PF13469">
    <property type="entry name" value="Sulfotransfer_3"/>
    <property type="match status" value="1"/>
</dbReference>
<dbReference type="InterPro" id="IPR011990">
    <property type="entry name" value="TPR-like_helical_dom_sf"/>
</dbReference>
<dbReference type="SUPFAM" id="SSF48452">
    <property type="entry name" value="TPR-like"/>
    <property type="match status" value="1"/>
</dbReference>
<dbReference type="SMART" id="SM00028">
    <property type="entry name" value="TPR"/>
    <property type="match status" value="2"/>
</dbReference>
<keyword evidence="1" id="KW-0808">Transferase</keyword>
<feature type="repeat" description="TPR" evidence="2">
    <location>
        <begin position="55"/>
        <end position="88"/>
    </location>
</feature>
<gene>
    <name evidence="3" type="ORF">J2D75_06080</name>
</gene>
<dbReference type="Gene3D" id="3.40.50.300">
    <property type="entry name" value="P-loop containing nucleotide triphosphate hydrolases"/>
    <property type="match status" value="1"/>
</dbReference>
<evidence type="ECO:0000313" key="4">
    <source>
        <dbReference type="Proteomes" id="UP000664399"/>
    </source>
</evidence>
<dbReference type="InterPro" id="IPR019734">
    <property type="entry name" value="TPR_rpt"/>
</dbReference>
<proteinExistence type="predicted"/>
<protein>
    <submittedName>
        <fullName evidence="3">Sulfotransferase</fullName>
    </submittedName>
</protein>
<dbReference type="Gene3D" id="1.25.40.10">
    <property type="entry name" value="Tetratricopeptide repeat domain"/>
    <property type="match status" value="1"/>
</dbReference>
<keyword evidence="4" id="KW-1185">Reference proteome</keyword>
<dbReference type="RefSeq" id="WP_207853879.1">
    <property type="nucleotide sequence ID" value="NZ_JAFVMG010000004.1"/>
</dbReference>
<dbReference type="SUPFAM" id="SSF52540">
    <property type="entry name" value="P-loop containing nucleoside triphosphate hydrolases"/>
    <property type="match status" value="1"/>
</dbReference>
<name>A0ABS3LKA1_9PROT</name>
<sequence>MTEATAKSPKPEQASAIPPDVERARHAVEALVSQNRLDDAIACYRGVLARHPRLSGVHAAIGALLRRQGHHEQALQALETAYSLQPNDPSLHTCLAVVLQEMGRIDEAAAQFRHAIALAPDEPAHYLGLVRLQALKAEDPALAALHRLAAQESSLTPSRRASLHFALGKAMTDTGAPQAGFSHILRANALRRASLSYDEQTVLGAMRQVGTHYTAAMMALPQTGHSSAQPVFIVGMPRSGSTLVEQILASHPEAYGAGEVSTLVDTIKEAARRNPAWKSPMPFSTLSETDCLATAEDYLARMNRLAVDWTGTAPPRLIVNKMLDNFVHIGLILRLWPKARIIHTLRDPIDTCLSCFSIPFDHLDFTFDLGELGRYYRQYRALMAHWEQILPAGTILNVQYEDLVQNLPHHAQRITTYCGLLWNPACLRFHENRRIVRTSSLAQVRTPLYRSALHRWRPDDESLRPLLDGLGRTP</sequence>
<dbReference type="Pfam" id="PF14559">
    <property type="entry name" value="TPR_19"/>
    <property type="match status" value="1"/>
</dbReference>